<proteinExistence type="predicted"/>
<evidence type="ECO:0000313" key="3">
    <source>
        <dbReference type="Proteomes" id="UP000610124"/>
    </source>
</evidence>
<dbReference type="EMBL" id="BMUB01000006">
    <property type="protein sequence ID" value="GGU77474.1"/>
    <property type="molecule type" value="Genomic_DNA"/>
</dbReference>
<feature type="compositionally biased region" description="Acidic residues" evidence="1">
    <location>
        <begin position="9"/>
        <end position="19"/>
    </location>
</feature>
<protein>
    <submittedName>
        <fullName evidence="2">Uncharacterized protein</fullName>
    </submittedName>
</protein>
<name>A0A8H9HNS9_KITAU</name>
<evidence type="ECO:0000256" key="1">
    <source>
        <dbReference type="SAM" id="MobiDB-lite"/>
    </source>
</evidence>
<sequence>MHLDPEGAVGEELEPDEEQAPARGAGVGDGVGDQLGEEHLAGREEGFGGGVEEEVLRLQEARTGSAVRG</sequence>
<gene>
    <name evidence="2" type="ORF">GCM10010502_31730</name>
</gene>
<feature type="region of interest" description="Disordered" evidence="1">
    <location>
        <begin position="1"/>
        <end position="52"/>
    </location>
</feature>
<dbReference type="Proteomes" id="UP000610124">
    <property type="component" value="Unassembled WGS sequence"/>
</dbReference>
<reference evidence="2" key="1">
    <citation type="journal article" date="2014" name="Int. J. Syst. Evol. Microbiol.">
        <title>Complete genome sequence of Corynebacterium casei LMG S-19264T (=DSM 44701T), isolated from a smear-ripened cheese.</title>
        <authorList>
            <consortium name="US DOE Joint Genome Institute (JGI-PGF)"/>
            <person name="Walter F."/>
            <person name="Albersmeier A."/>
            <person name="Kalinowski J."/>
            <person name="Ruckert C."/>
        </authorList>
    </citation>
    <scope>NUCLEOTIDE SEQUENCE</scope>
    <source>
        <strain evidence="2">JCM 4434</strain>
    </source>
</reference>
<feature type="compositionally biased region" description="Basic and acidic residues" evidence="1">
    <location>
        <begin position="36"/>
        <end position="46"/>
    </location>
</feature>
<evidence type="ECO:0000313" key="2">
    <source>
        <dbReference type="EMBL" id="GGU77474.1"/>
    </source>
</evidence>
<dbReference type="AlphaFoldDB" id="A0A8H9HNS9"/>
<accession>A0A8H9HNS9</accession>
<organism evidence="2 3">
    <name type="scientific">Kitasatospora aureofaciens</name>
    <name type="common">Streptomyces aureofaciens</name>
    <dbReference type="NCBI Taxonomy" id="1894"/>
    <lineage>
        <taxon>Bacteria</taxon>
        <taxon>Bacillati</taxon>
        <taxon>Actinomycetota</taxon>
        <taxon>Actinomycetes</taxon>
        <taxon>Kitasatosporales</taxon>
        <taxon>Streptomycetaceae</taxon>
        <taxon>Kitasatospora</taxon>
    </lineage>
</organism>
<comment type="caution">
    <text evidence="2">The sequence shown here is derived from an EMBL/GenBank/DDBJ whole genome shotgun (WGS) entry which is preliminary data.</text>
</comment>
<reference evidence="2" key="2">
    <citation type="submission" date="2020-09" db="EMBL/GenBank/DDBJ databases">
        <authorList>
            <person name="Sun Q."/>
            <person name="Ohkuma M."/>
        </authorList>
    </citation>
    <scope>NUCLEOTIDE SEQUENCE</scope>
    <source>
        <strain evidence="2">JCM 4434</strain>
    </source>
</reference>